<dbReference type="Proteomes" id="UP000517916">
    <property type="component" value="Unassembled WGS sequence"/>
</dbReference>
<keyword evidence="2" id="KW-1185">Reference proteome</keyword>
<dbReference type="SUPFAM" id="SSF54427">
    <property type="entry name" value="NTF2-like"/>
    <property type="match status" value="1"/>
</dbReference>
<evidence type="ECO:0000313" key="1">
    <source>
        <dbReference type="EMBL" id="MBA8922821.1"/>
    </source>
</evidence>
<accession>A0ABR6B7W0</accession>
<gene>
    <name evidence="1" type="ORF">BC739_000018</name>
</gene>
<dbReference type="PANTHER" id="PTHR38436:SF1">
    <property type="entry name" value="ESTER CYCLASE"/>
    <property type="match status" value="1"/>
</dbReference>
<dbReference type="InterPro" id="IPR009959">
    <property type="entry name" value="Cyclase_SnoaL-like"/>
</dbReference>
<evidence type="ECO:0000313" key="2">
    <source>
        <dbReference type="Proteomes" id="UP000517916"/>
    </source>
</evidence>
<dbReference type="Gene3D" id="3.10.450.50">
    <property type="match status" value="1"/>
</dbReference>
<dbReference type="PANTHER" id="PTHR38436">
    <property type="entry name" value="POLYKETIDE CYCLASE SNOAL-LIKE DOMAIN"/>
    <property type="match status" value="1"/>
</dbReference>
<proteinExistence type="predicted"/>
<reference evidence="1 2" key="1">
    <citation type="submission" date="2020-08" db="EMBL/GenBank/DDBJ databases">
        <title>Genomic Encyclopedia of Archaeal and Bacterial Type Strains, Phase II (KMG-II): from individual species to whole genera.</title>
        <authorList>
            <person name="Goeker M."/>
        </authorList>
    </citation>
    <scope>NUCLEOTIDE SEQUENCE [LARGE SCALE GENOMIC DNA]</scope>
    <source>
        <strain evidence="1 2">DSM 43850</strain>
    </source>
</reference>
<protein>
    <submittedName>
        <fullName evidence="1">Ester cyclase</fullName>
    </submittedName>
</protein>
<comment type="caution">
    <text evidence="1">The sequence shown here is derived from an EMBL/GenBank/DDBJ whole genome shotgun (WGS) entry which is preliminary data.</text>
</comment>
<sequence>MQDLGQRARWITDQLFNLGNLDAARTCAPDFLGHLPDYPDAHGPDGLAEFVRGLRTSFPDFGHKVHVSVWEGDQVFLRSSLTGTQRGEFLGIPPTNLPVLMSEMLWLRFDADGRLAELWRETNPVAALDQIGVVPPDGVGPAGRFGHTLKTVARLAALTARQQLAQRRSA</sequence>
<dbReference type="EMBL" id="JACJID010000001">
    <property type="protein sequence ID" value="MBA8922821.1"/>
    <property type="molecule type" value="Genomic_DNA"/>
</dbReference>
<dbReference type="Pfam" id="PF07366">
    <property type="entry name" value="SnoaL"/>
    <property type="match status" value="1"/>
</dbReference>
<dbReference type="RefSeq" id="WP_025359523.1">
    <property type="nucleotide sequence ID" value="NZ_BAAABQ010000010.1"/>
</dbReference>
<name>A0ABR6B7W0_9PSEU</name>
<organism evidence="1 2">
    <name type="scientific">Kutzneria viridogrisea</name>
    <dbReference type="NCBI Taxonomy" id="47990"/>
    <lineage>
        <taxon>Bacteria</taxon>
        <taxon>Bacillati</taxon>
        <taxon>Actinomycetota</taxon>
        <taxon>Actinomycetes</taxon>
        <taxon>Pseudonocardiales</taxon>
        <taxon>Pseudonocardiaceae</taxon>
        <taxon>Kutzneria</taxon>
    </lineage>
</organism>
<dbReference type="InterPro" id="IPR032710">
    <property type="entry name" value="NTF2-like_dom_sf"/>
</dbReference>